<evidence type="ECO:0000256" key="3">
    <source>
        <dbReference type="ARBA" id="ARBA00022741"/>
    </source>
</evidence>
<evidence type="ECO:0000256" key="2">
    <source>
        <dbReference type="ARBA" id="ARBA00022448"/>
    </source>
</evidence>
<keyword evidence="4 7" id="KW-0067">ATP-binding</keyword>
<evidence type="ECO:0000313" key="8">
    <source>
        <dbReference type="Proteomes" id="UP000664382"/>
    </source>
</evidence>
<gene>
    <name evidence="7" type="ORF">J4H92_06185</name>
</gene>
<dbReference type="GO" id="GO:0015658">
    <property type="term" value="F:branched-chain amino acid transmembrane transporter activity"/>
    <property type="evidence" value="ECO:0007669"/>
    <property type="project" value="TreeGrafter"/>
</dbReference>
<dbReference type="GO" id="GO:0016887">
    <property type="term" value="F:ATP hydrolysis activity"/>
    <property type="evidence" value="ECO:0007669"/>
    <property type="project" value="InterPro"/>
</dbReference>
<dbReference type="GO" id="GO:0005524">
    <property type="term" value="F:ATP binding"/>
    <property type="evidence" value="ECO:0007669"/>
    <property type="project" value="UniProtKB-KW"/>
</dbReference>
<name>A0A939MMX8_9MICO</name>
<reference evidence="7" key="1">
    <citation type="submission" date="2021-03" db="EMBL/GenBank/DDBJ databases">
        <title>Leucobacter chromiisoli sp. nov., isolated from chromium-containing soil of chemical plant.</title>
        <authorList>
            <person name="Xu Z."/>
        </authorList>
    </citation>
    <scope>NUCLEOTIDE SEQUENCE</scope>
    <source>
        <strain evidence="7">S27</strain>
    </source>
</reference>
<organism evidence="7 8">
    <name type="scientific">Leucobacter weissii</name>
    <dbReference type="NCBI Taxonomy" id="1983706"/>
    <lineage>
        <taxon>Bacteria</taxon>
        <taxon>Bacillati</taxon>
        <taxon>Actinomycetota</taxon>
        <taxon>Actinomycetes</taxon>
        <taxon>Micrococcales</taxon>
        <taxon>Microbacteriaceae</taxon>
        <taxon>Leucobacter</taxon>
    </lineage>
</organism>
<evidence type="ECO:0000256" key="1">
    <source>
        <dbReference type="ARBA" id="ARBA00005417"/>
    </source>
</evidence>
<keyword evidence="5" id="KW-0029">Amino-acid transport</keyword>
<dbReference type="SMART" id="SM00382">
    <property type="entry name" value="AAA"/>
    <property type="match status" value="1"/>
</dbReference>
<dbReference type="GO" id="GO:0015807">
    <property type="term" value="P:L-amino acid transport"/>
    <property type="evidence" value="ECO:0007669"/>
    <property type="project" value="TreeGrafter"/>
</dbReference>
<dbReference type="PROSITE" id="PS50893">
    <property type="entry name" value="ABC_TRANSPORTER_2"/>
    <property type="match status" value="1"/>
</dbReference>
<dbReference type="Proteomes" id="UP000664382">
    <property type="component" value="Unassembled WGS sequence"/>
</dbReference>
<keyword evidence="3" id="KW-0547">Nucleotide-binding</keyword>
<protein>
    <submittedName>
        <fullName evidence="7">ABC transporter ATP-binding protein</fullName>
    </submittedName>
</protein>
<dbReference type="CDD" id="cd03224">
    <property type="entry name" value="ABC_TM1139_LivF_branched"/>
    <property type="match status" value="1"/>
</dbReference>
<dbReference type="Pfam" id="PF00005">
    <property type="entry name" value="ABC_tran"/>
    <property type="match status" value="1"/>
</dbReference>
<dbReference type="Gene3D" id="3.40.50.300">
    <property type="entry name" value="P-loop containing nucleotide triphosphate hydrolases"/>
    <property type="match status" value="1"/>
</dbReference>
<proteinExistence type="inferred from homology"/>
<sequence length="238" mass="25853">MSILEVGDLRAYYGPVEAVHGIDFRLAEGEIVALLGANGAGKTTTMRAVSRMIRTTGEIIWEGQSITRLSTHRVAALGVGHIPDGRGTFVGLTVEENLGLGVLARGRRDRDRSDDDLADIYRRFPVLDEMRGRIAGALSGGQQQILAIARALLGRPRLLMFDELSLGLAPQITSEIFSRLAELREEWDLTMLVAEQNVRQSLAVADRAYVLDSGAIVAEGTPEELGQGDVVERAYLGQ</sequence>
<feature type="domain" description="ABC transporter" evidence="6">
    <location>
        <begin position="4"/>
        <end position="238"/>
    </location>
</feature>
<evidence type="ECO:0000256" key="4">
    <source>
        <dbReference type="ARBA" id="ARBA00022840"/>
    </source>
</evidence>
<dbReference type="EMBL" id="JAGDYM010000006">
    <property type="protein sequence ID" value="MBO1901537.1"/>
    <property type="molecule type" value="Genomic_DNA"/>
</dbReference>
<comment type="caution">
    <text evidence="7">The sequence shown here is derived from an EMBL/GenBank/DDBJ whole genome shotgun (WGS) entry which is preliminary data.</text>
</comment>
<evidence type="ECO:0000256" key="5">
    <source>
        <dbReference type="ARBA" id="ARBA00022970"/>
    </source>
</evidence>
<dbReference type="PANTHER" id="PTHR43820:SF4">
    <property type="entry name" value="HIGH-AFFINITY BRANCHED-CHAIN AMINO ACID TRANSPORT ATP-BINDING PROTEIN LIVF"/>
    <property type="match status" value="1"/>
</dbReference>
<dbReference type="AlphaFoldDB" id="A0A939MMX8"/>
<keyword evidence="2" id="KW-0813">Transport</keyword>
<keyword evidence="8" id="KW-1185">Reference proteome</keyword>
<dbReference type="PANTHER" id="PTHR43820">
    <property type="entry name" value="HIGH-AFFINITY BRANCHED-CHAIN AMINO ACID TRANSPORT ATP-BINDING PROTEIN LIVF"/>
    <property type="match status" value="1"/>
</dbReference>
<dbReference type="RefSeq" id="WP_208097236.1">
    <property type="nucleotide sequence ID" value="NZ_JAGDYM010000006.1"/>
</dbReference>
<dbReference type="InterPro" id="IPR003439">
    <property type="entry name" value="ABC_transporter-like_ATP-bd"/>
</dbReference>
<comment type="similarity">
    <text evidence="1">Belongs to the ABC transporter superfamily.</text>
</comment>
<evidence type="ECO:0000259" key="6">
    <source>
        <dbReference type="PROSITE" id="PS50893"/>
    </source>
</evidence>
<dbReference type="InterPro" id="IPR027417">
    <property type="entry name" value="P-loop_NTPase"/>
</dbReference>
<dbReference type="InterPro" id="IPR003593">
    <property type="entry name" value="AAA+_ATPase"/>
</dbReference>
<dbReference type="SUPFAM" id="SSF52540">
    <property type="entry name" value="P-loop containing nucleoside triphosphate hydrolases"/>
    <property type="match status" value="1"/>
</dbReference>
<dbReference type="InterPro" id="IPR052156">
    <property type="entry name" value="BCAA_Transport_ATP-bd_LivF"/>
</dbReference>
<accession>A0A939MMX8</accession>
<evidence type="ECO:0000313" key="7">
    <source>
        <dbReference type="EMBL" id="MBO1901537.1"/>
    </source>
</evidence>